<organism evidence="2 3">
    <name type="scientific">Ramazzottius varieornatus</name>
    <name type="common">Water bear</name>
    <name type="synonym">Tardigrade</name>
    <dbReference type="NCBI Taxonomy" id="947166"/>
    <lineage>
        <taxon>Eukaryota</taxon>
        <taxon>Metazoa</taxon>
        <taxon>Ecdysozoa</taxon>
        <taxon>Tardigrada</taxon>
        <taxon>Eutardigrada</taxon>
        <taxon>Parachela</taxon>
        <taxon>Hypsibioidea</taxon>
        <taxon>Ramazzottiidae</taxon>
        <taxon>Ramazzottius</taxon>
    </lineage>
</organism>
<protein>
    <submittedName>
        <fullName evidence="2">Uncharacterized protein</fullName>
    </submittedName>
</protein>
<keyword evidence="3" id="KW-1185">Reference proteome</keyword>
<proteinExistence type="predicted"/>
<evidence type="ECO:0000313" key="2">
    <source>
        <dbReference type="EMBL" id="GAU98499.1"/>
    </source>
</evidence>
<accession>A0A1D1VA31</accession>
<evidence type="ECO:0000256" key="1">
    <source>
        <dbReference type="SAM" id="MobiDB-lite"/>
    </source>
</evidence>
<gene>
    <name evidence="2" type="primary">RvY_09637-1</name>
    <name evidence="2" type="synonym">RvY_09637.1</name>
    <name evidence="2" type="ORF">RvY_09637</name>
</gene>
<name>A0A1D1VA31_RAMVA</name>
<dbReference type="AlphaFoldDB" id="A0A1D1VA31"/>
<evidence type="ECO:0000313" key="3">
    <source>
        <dbReference type="Proteomes" id="UP000186922"/>
    </source>
</evidence>
<comment type="caution">
    <text evidence="2">The sequence shown here is derived from an EMBL/GenBank/DDBJ whole genome shotgun (WGS) entry which is preliminary data.</text>
</comment>
<dbReference type="Proteomes" id="UP000186922">
    <property type="component" value="Unassembled WGS sequence"/>
</dbReference>
<feature type="compositionally biased region" description="Gly residues" evidence="1">
    <location>
        <begin position="47"/>
        <end position="58"/>
    </location>
</feature>
<feature type="region of interest" description="Disordered" evidence="1">
    <location>
        <begin position="36"/>
        <end position="58"/>
    </location>
</feature>
<reference evidence="2 3" key="1">
    <citation type="journal article" date="2016" name="Nat. Commun.">
        <title>Extremotolerant tardigrade genome and improved radiotolerance of human cultured cells by tardigrade-unique protein.</title>
        <authorList>
            <person name="Hashimoto T."/>
            <person name="Horikawa D.D."/>
            <person name="Saito Y."/>
            <person name="Kuwahara H."/>
            <person name="Kozuka-Hata H."/>
            <person name="Shin-I T."/>
            <person name="Minakuchi Y."/>
            <person name="Ohishi K."/>
            <person name="Motoyama A."/>
            <person name="Aizu T."/>
            <person name="Enomoto A."/>
            <person name="Kondo K."/>
            <person name="Tanaka S."/>
            <person name="Hara Y."/>
            <person name="Koshikawa S."/>
            <person name="Sagara H."/>
            <person name="Miura T."/>
            <person name="Yokobori S."/>
            <person name="Miyagawa K."/>
            <person name="Suzuki Y."/>
            <person name="Kubo T."/>
            <person name="Oyama M."/>
            <person name="Kohara Y."/>
            <person name="Fujiyama A."/>
            <person name="Arakawa K."/>
            <person name="Katayama T."/>
            <person name="Toyoda A."/>
            <person name="Kunieda T."/>
        </authorList>
    </citation>
    <scope>NUCLEOTIDE SEQUENCE [LARGE SCALE GENOMIC DNA]</scope>
    <source>
        <strain evidence="2 3">YOKOZUNA-1</strain>
    </source>
</reference>
<dbReference type="EMBL" id="BDGG01000004">
    <property type="protein sequence ID" value="GAU98499.1"/>
    <property type="molecule type" value="Genomic_DNA"/>
</dbReference>
<sequence>MGMTASRQQVGIVMSNHVMSVTPSEVIADVRVPFLTGHTSTREPGNGPSGGIGRSTGK</sequence>